<evidence type="ECO:0000256" key="1">
    <source>
        <dbReference type="SAM" id="MobiDB-lite"/>
    </source>
</evidence>
<proteinExistence type="predicted"/>
<dbReference type="RefSeq" id="WP_307399100.1">
    <property type="nucleotide sequence ID" value="NZ_JAUSUX010000001.1"/>
</dbReference>
<dbReference type="EMBL" id="JAUSUX010000001">
    <property type="protein sequence ID" value="MDQ0285158.1"/>
    <property type="molecule type" value="Genomic_DNA"/>
</dbReference>
<keyword evidence="3" id="KW-1185">Reference proteome</keyword>
<evidence type="ECO:0000313" key="2">
    <source>
        <dbReference type="EMBL" id="MDQ0285158.1"/>
    </source>
</evidence>
<dbReference type="Proteomes" id="UP001225644">
    <property type="component" value="Unassembled WGS sequence"/>
</dbReference>
<reference evidence="2 3" key="1">
    <citation type="submission" date="2023-07" db="EMBL/GenBank/DDBJ databases">
        <title>Genomic Encyclopedia of Type Strains, Phase IV (KMG-IV): sequencing the most valuable type-strain genomes for metagenomic binning, comparative biology and taxonomic classification.</title>
        <authorList>
            <person name="Goeker M."/>
        </authorList>
    </citation>
    <scope>NUCLEOTIDE SEQUENCE [LARGE SCALE GENOMIC DNA]</scope>
    <source>
        <strain evidence="2 3">DSM 12396</strain>
    </source>
</reference>
<protein>
    <submittedName>
        <fullName evidence="2">Uncharacterized protein</fullName>
    </submittedName>
</protein>
<evidence type="ECO:0000313" key="3">
    <source>
        <dbReference type="Proteomes" id="UP001225644"/>
    </source>
</evidence>
<comment type="caution">
    <text evidence="2">The sequence shown here is derived from an EMBL/GenBank/DDBJ whole genome shotgun (WGS) entry which is preliminary data.</text>
</comment>
<name>A0ABU0B124_9FIRM</name>
<accession>A0ABU0B124</accession>
<sequence length="71" mass="8142">MAEKGDNQPARQKRKISPEEKQQRYKLRLRDLLYPDNLVKRYLGLGNPGIQVLVDCPQGEPPEDLSVLGRI</sequence>
<gene>
    <name evidence="2" type="ORF">J2Z49_000248</name>
</gene>
<feature type="region of interest" description="Disordered" evidence="1">
    <location>
        <begin position="1"/>
        <end position="21"/>
    </location>
</feature>
<organism evidence="2 3">
    <name type="scientific">Desulfofundulus luciae</name>
    <dbReference type="NCBI Taxonomy" id="74702"/>
    <lineage>
        <taxon>Bacteria</taxon>
        <taxon>Bacillati</taxon>
        <taxon>Bacillota</taxon>
        <taxon>Clostridia</taxon>
        <taxon>Eubacteriales</taxon>
        <taxon>Peptococcaceae</taxon>
        <taxon>Desulfofundulus</taxon>
    </lineage>
</organism>